<reference evidence="11 12" key="1">
    <citation type="submission" date="2020-04" db="EMBL/GenBank/DDBJ databases">
        <title>Genome-Wide Identification of 5-Methylcytosine Sites in Bacterial Genomes By High-Throughput Sequencing of MspJI Restriction Fragments.</title>
        <authorList>
            <person name="Wu V."/>
        </authorList>
    </citation>
    <scope>NUCLEOTIDE SEQUENCE [LARGE SCALE GENOMIC DNA]</scope>
    <source>
        <strain evidence="11 12">S2</strain>
    </source>
</reference>
<evidence type="ECO:0000256" key="6">
    <source>
        <dbReference type="ARBA" id="ARBA00022927"/>
    </source>
</evidence>
<evidence type="ECO:0000313" key="12">
    <source>
        <dbReference type="Proteomes" id="UP000501868"/>
    </source>
</evidence>
<keyword evidence="3" id="KW-0813">Transport</keyword>
<dbReference type="PANTHER" id="PTHR33909:SF1">
    <property type="entry name" value="SEC TRANSLOCON ACCESSORY COMPLEX SUBUNIT YAJC"/>
    <property type="match status" value="1"/>
</dbReference>
<dbReference type="AlphaFoldDB" id="A0A6H1P8U7"/>
<dbReference type="NCBIfam" id="TIGR00739">
    <property type="entry name" value="yajC"/>
    <property type="match status" value="1"/>
</dbReference>
<keyword evidence="9 10" id="KW-0472">Membrane</keyword>
<dbReference type="PRINTS" id="PR01853">
    <property type="entry name" value="YAJCTRNLCASE"/>
</dbReference>
<gene>
    <name evidence="11" type="primary">yajC</name>
    <name evidence="11" type="ORF">HFZ78_27805</name>
</gene>
<keyword evidence="5 10" id="KW-0812">Transmembrane</keyword>
<keyword evidence="7 10" id="KW-1133">Transmembrane helix</keyword>
<comment type="subcellular location">
    <subcellularLocation>
        <location evidence="1">Cell membrane</location>
        <topology evidence="1">Single-pass membrane protein</topology>
    </subcellularLocation>
</comment>
<evidence type="ECO:0000313" key="11">
    <source>
        <dbReference type="EMBL" id="QIZ10044.1"/>
    </source>
</evidence>
<dbReference type="PANTHER" id="PTHR33909">
    <property type="entry name" value="SEC TRANSLOCON ACCESSORY COMPLEX SUBUNIT YAJC"/>
    <property type="match status" value="1"/>
</dbReference>
<dbReference type="Proteomes" id="UP000501868">
    <property type="component" value="Chromosome"/>
</dbReference>
<keyword evidence="6" id="KW-0653">Protein transport</keyword>
<name>A0A6H1P8U7_PRIMG</name>
<sequence>MSGGIGTIVPLILMFVLFYFLLIRPQQKRQKAVQKMQSDLKKGDKVVTIGGLHGFIDSIDENKAVIKCGDGSRLTFDRNAIREVTADASEGSVNLTK</sequence>
<dbReference type="GO" id="GO:0015031">
    <property type="term" value="P:protein transport"/>
    <property type="evidence" value="ECO:0007669"/>
    <property type="project" value="UniProtKB-KW"/>
</dbReference>
<protein>
    <submittedName>
        <fullName evidence="11">Preprotein translocase subunit YajC</fullName>
    </submittedName>
</protein>
<evidence type="ECO:0000256" key="4">
    <source>
        <dbReference type="ARBA" id="ARBA00022475"/>
    </source>
</evidence>
<evidence type="ECO:0000256" key="2">
    <source>
        <dbReference type="ARBA" id="ARBA00006742"/>
    </source>
</evidence>
<keyword evidence="4" id="KW-1003">Cell membrane</keyword>
<comment type="similarity">
    <text evidence="2">Belongs to the YajC family.</text>
</comment>
<keyword evidence="8" id="KW-0811">Translocation</keyword>
<feature type="transmembrane region" description="Helical" evidence="10">
    <location>
        <begin position="6"/>
        <end position="23"/>
    </location>
</feature>
<reference evidence="11 12" key="2">
    <citation type="submission" date="2020-04" db="EMBL/GenBank/DDBJ databases">
        <authorList>
            <person name="Fomenkov A."/>
            <person name="Anton B.P."/>
            <person name="Roberts R.J."/>
        </authorList>
    </citation>
    <scope>NUCLEOTIDE SEQUENCE [LARGE SCALE GENOMIC DNA]</scope>
    <source>
        <strain evidence="11 12">S2</strain>
    </source>
</reference>
<evidence type="ECO:0000256" key="7">
    <source>
        <dbReference type="ARBA" id="ARBA00022989"/>
    </source>
</evidence>
<evidence type="ECO:0000256" key="5">
    <source>
        <dbReference type="ARBA" id="ARBA00022692"/>
    </source>
</evidence>
<evidence type="ECO:0000256" key="1">
    <source>
        <dbReference type="ARBA" id="ARBA00004162"/>
    </source>
</evidence>
<evidence type="ECO:0000256" key="8">
    <source>
        <dbReference type="ARBA" id="ARBA00023010"/>
    </source>
</evidence>
<dbReference type="SMART" id="SM01323">
    <property type="entry name" value="YajC"/>
    <property type="match status" value="1"/>
</dbReference>
<dbReference type="InterPro" id="IPR003849">
    <property type="entry name" value="Preprotein_translocase_YajC"/>
</dbReference>
<evidence type="ECO:0000256" key="10">
    <source>
        <dbReference type="SAM" id="Phobius"/>
    </source>
</evidence>
<dbReference type="Pfam" id="PF02699">
    <property type="entry name" value="YajC"/>
    <property type="match status" value="1"/>
</dbReference>
<dbReference type="EMBL" id="CP051128">
    <property type="protein sequence ID" value="QIZ10044.1"/>
    <property type="molecule type" value="Genomic_DNA"/>
</dbReference>
<evidence type="ECO:0000256" key="9">
    <source>
        <dbReference type="ARBA" id="ARBA00023136"/>
    </source>
</evidence>
<accession>A0A6H1P8U7</accession>
<dbReference type="GO" id="GO:0005886">
    <property type="term" value="C:plasma membrane"/>
    <property type="evidence" value="ECO:0007669"/>
    <property type="project" value="UniProtKB-SubCell"/>
</dbReference>
<proteinExistence type="inferred from homology"/>
<evidence type="ECO:0000256" key="3">
    <source>
        <dbReference type="ARBA" id="ARBA00022448"/>
    </source>
</evidence>
<organism evidence="11 12">
    <name type="scientific">Priestia megaterium</name>
    <name type="common">Bacillus megaterium</name>
    <dbReference type="NCBI Taxonomy" id="1404"/>
    <lineage>
        <taxon>Bacteria</taxon>
        <taxon>Bacillati</taxon>
        <taxon>Bacillota</taxon>
        <taxon>Bacilli</taxon>
        <taxon>Bacillales</taxon>
        <taxon>Bacillaceae</taxon>
        <taxon>Priestia</taxon>
    </lineage>
</organism>